<evidence type="ECO:0000313" key="1">
    <source>
        <dbReference type="EMBL" id="MEV4291033.1"/>
    </source>
</evidence>
<keyword evidence="2" id="KW-1185">Reference proteome</keyword>
<gene>
    <name evidence="1" type="ORF">AB0K40_36450</name>
</gene>
<reference evidence="1 2" key="1">
    <citation type="submission" date="2024-06" db="EMBL/GenBank/DDBJ databases">
        <title>The Natural Products Discovery Center: Release of the First 8490 Sequenced Strains for Exploring Actinobacteria Biosynthetic Diversity.</title>
        <authorList>
            <person name="Kalkreuter E."/>
            <person name="Kautsar S.A."/>
            <person name="Yang D."/>
            <person name="Bader C.D."/>
            <person name="Teijaro C.N."/>
            <person name="Fluegel L."/>
            <person name="Davis C.M."/>
            <person name="Simpson J.R."/>
            <person name="Lauterbach L."/>
            <person name="Steele A.D."/>
            <person name="Gui C."/>
            <person name="Meng S."/>
            <person name="Li G."/>
            <person name="Viehrig K."/>
            <person name="Ye F."/>
            <person name="Su P."/>
            <person name="Kiefer A.F."/>
            <person name="Nichols A."/>
            <person name="Cepeda A.J."/>
            <person name="Yan W."/>
            <person name="Fan B."/>
            <person name="Jiang Y."/>
            <person name="Adhikari A."/>
            <person name="Zheng C.-J."/>
            <person name="Schuster L."/>
            <person name="Cowan T.M."/>
            <person name="Smanski M.J."/>
            <person name="Chevrette M.G."/>
            <person name="De Carvalho L.P.S."/>
            <person name="Shen B."/>
        </authorList>
    </citation>
    <scope>NUCLEOTIDE SEQUENCE [LARGE SCALE GENOMIC DNA]</scope>
    <source>
        <strain evidence="1 2">NPDC049574</strain>
    </source>
</reference>
<name>A0ABV3HEX5_9ACTN</name>
<comment type="caution">
    <text evidence="1">The sequence shown here is derived from an EMBL/GenBank/DDBJ whole genome shotgun (WGS) entry which is preliminary data.</text>
</comment>
<organism evidence="1 2">
    <name type="scientific">Nonomuraea bangladeshensis</name>
    <dbReference type="NCBI Taxonomy" id="404385"/>
    <lineage>
        <taxon>Bacteria</taxon>
        <taxon>Bacillati</taxon>
        <taxon>Actinomycetota</taxon>
        <taxon>Actinomycetes</taxon>
        <taxon>Streptosporangiales</taxon>
        <taxon>Streptosporangiaceae</taxon>
        <taxon>Nonomuraea</taxon>
    </lineage>
</organism>
<dbReference type="Proteomes" id="UP001552427">
    <property type="component" value="Unassembled WGS sequence"/>
</dbReference>
<proteinExistence type="predicted"/>
<evidence type="ECO:0000313" key="2">
    <source>
        <dbReference type="Proteomes" id="UP001552427"/>
    </source>
</evidence>
<sequence length="109" mass="12370">MQDQIIAVPGNGKKTQAALSADLLSRTLRIEYGIQADLHAGYDLALVSVLVGLAVWCDGDRFWWRTGWDAERKRAIYAWHPAIEPERAARRIAFRYADLHAERPLEGRP</sequence>
<accession>A0ABV3HEX5</accession>
<protein>
    <submittedName>
        <fullName evidence="1">Uncharacterized protein</fullName>
    </submittedName>
</protein>
<dbReference type="EMBL" id="JBFARM010000012">
    <property type="protein sequence ID" value="MEV4291033.1"/>
    <property type="molecule type" value="Genomic_DNA"/>
</dbReference>
<dbReference type="RefSeq" id="WP_364458867.1">
    <property type="nucleotide sequence ID" value="NZ_JBFARM010000012.1"/>
</dbReference>